<evidence type="ECO:0000256" key="3">
    <source>
        <dbReference type="ARBA" id="ARBA00022729"/>
    </source>
</evidence>
<dbReference type="PANTHER" id="PTHR43649">
    <property type="entry name" value="ARABINOSE-BINDING PROTEIN-RELATED"/>
    <property type="match status" value="1"/>
</dbReference>
<dbReference type="Pfam" id="PF13416">
    <property type="entry name" value="SBP_bac_8"/>
    <property type="match status" value="1"/>
</dbReference>
<reference evidence="6 7" key="1">
    <citation type="submission" date="2016-10" db="EMBL/GenBank/DDBJ databases">
        <authorList>
            <person name="de Groot N.N."/>
        </authorList>
    </citation>
    <scope>NUCLEOTIDE SEQUENCE [LARGE SCALE GENOMIC DNA]</scope>
    <source>
        <strain evidence="6 7">CPCC 201354</strain>
    </source>
</reference>
<organism evidence="6 7">
    <name type="scientific">Sinosporangium album</name>
    <dbReference type="NCBI Taxonomy" id="504805"/>
    <lineage>
        <taxon>Bacteria</taxon>
        <taxon>Bacillati</taxon>
        <taxon>Actinomycetota</taxon>
        <taxon>Actinomycetes</taxon>
        <taxon>Streptosporangiales</taxon>
        <taxon>Streptosporangiaceae</taxon>
        <taxon>Sinosporangium</taxon>
    </lineage>
</organism>
<keyword evidence="2" id="KW-0813">Transport</keyword>
<keyword evidence="3" id="KW-0732">Signal</keyword>
<sequence length="518" mass="58188">MGRSSTDRKISLTAAALTAALTAVLILIYQLHFVDDDVQRTTECTGFSSNRLTIGTGADISTGSYRRELIEEWNRTREPDAQLVEIAAVTDEERAEMVSRFQSGACPFDVLILDVAWIPEFARNGYIVELPRRRKSDVGRPTGPAPPAVLSAPMTDPEDLPVWDSARFVPQAHETGMVDGRYYAVPFAADVPLLYHRKSIEIPRTMDQLRHYARGGRFIGQLHDYEGGSVTIMDLLLGEGVRITDARGNVVLRADGNGEKLRKVLHAWSDTENKALSDDAFGYVEETSREEFANGFEGRNGVRFDYMRQWPYAYHRLAMDPRMYARGFDPRDTDHTGRDLFENLDFDVALMPGAGARGVRGGYNLAVSSHTPDPERAYELIDFLTSERSQRELFACGGYSPVLTSVYDDYRYLRAEARSCEHLNPRGRSDDPPKVGVEMLQRVAARTHEALEQSVRRPTSSFYAAFSKVLRTCTRLVLTRRLSPARLDLGRFGNALRQVQRGKVPEGGIDSGDYCRKR</sequence>
<dbReference type="STRING" id="504805.SAMN05421505_101112"/>
<evidence type="ECO:0000313" key="6">
    <source>
        <dbReference type="EMBL" id="SDG01617.1"/>
    </source>
</evidence>
<feature type="transmembrane region" description="Helical" evidence="5">
    <location>
        <begin position="12"/>
        <end position="31"/>
    </location>
</feature>
<accession>A0A1G7QSX7</accession>
<protein>
    <submittedName>
        <fullName evidence="6">Multiple sugar transport system substrate-binding protein</fullName>
    </submittedName>
</protein>
<dbReference type="Proteomes" id="UP000198923">
    <property type="component" value="Unassembled WGS sequence"/>
</dbReference>
<gene>
    <name evidence="6" type="ORF">SAMN05421505_101112</name>
</gene>
<evidence type="ECO:0000256" key="2">
    <source>
        <dbReference type="ARBA" id="ARBA00022448"/>
    </source>
</evidence>
<dbReference type="SUPFAM" id="SSF53850">
    <property type="entry name" value="Periplasmic binding protein-like II"/>
    <property type="match status" value="1"/>
</dbReference>
<comment type="similarity">
    <text evidence="1">Belongs to the bacterial solute-binding protein 1 family.</text>
</comment>
<evidence type="ECO:0000256" key="4">
    <source>
        <dbReference type="SAM" id="MobiDB-lite"/>
    </source>
</evidence>
<dbReference type="RefSeq" id="WP_093167100.1">
    <property type="nucleotide sequence ID" value="NZ_FNCN01000001.1"/>
</dbReference>
<keyword evidence="5" id="KW-0812">Transmembrane</keyword>
<evidence type="ECO:0000256" key="5">
    <source>
        <dbReference type="SAM" id="Phobius"/>
    </source>
</evidence>
<keyword evidence="7" id="KW-1185">Reference proteome</keyword>
<dbReference type="EMBL" id="FNCN01000001">
    <property type="protein sequence ID" value="SDG01617.1"/>
    <property type="molecule type" value="Genomic_DNA"/>
</dbReference>
<dbReference type="OrthoDB" id="3495561at2"/>
<feature type="region of interest" description="Disordered" evidence="4">
    <location>
        <begin position="135"/>
        <end position="156"/>
    </location>
</feature>
<dbReference type="PANTHER" id="PTHR43649:SF34">
    <property type="entry name" value="ABC TRANSPORTER PERIPLASMIC-BINDING PROTEIN YCJN-RELATED"/>
    <property type="match status" value="1"/>
</dbReference>
<keyword evidence="5" id="KW-1133">Transmembrane helix</keyword>
<dbReference type="InterPro" id="IPR006059">
    <property type="entry name" value="SBP"/>
</dbReference>
<dbReference type="AlphaFoldDB" id="A0A1G7QSX7"/>
<evidence type="ECO:0000313" key="7">
    <source>
        <dbReference type="Proteomes" id="UP000198923"/>
    </source>
</evidence>
<evidence type="ECO:0000256" key="1">
    <source>
        <dbReference type="ARBA" id="ARBA00008520"/>
    </source>
</evidence>
<dbReference type="Gene3D" id="3.40.190.10">
    <property type="entry name" value="Periplasmic binding protein-like II"/>
    <property type="match status" value="1"/>
</dbReference>
<keyword evidence="6" id="KW-0762">Sugar transport</keyword>
<dbReference type="InterPro" id="IPR050490">
    <property type="entry name" value="Bact_solute-bd_prot1"/>
</dbReference>
<keyword evidence="5" id="KW-0472">Membrane</keyword>
<proteinExistence type="inferred from homology"/>
<name>A0A1G7QSX7_9ACTN</name>